<accession>A0A0F9XF10</accession>
<comment type="caution">
    <text evidence="1">The sequence shown here is derived from an EMBL/GenBank/DDBJ whole genome shotgun (WGS) entry which is preliminary data.</text>
</comment>
<protein>
    <submittedName>
        <fullName evidence="1">Uncharacterized protein</fullName>
    </submittedName>
</protein>
<sequence length="703" mass="78695">MPQYGIPAELMDPVSVYAPEQLTFIQTIGKKHGLSDEEIRAKQTGYSRGLASSRIWLSDDHQINGYRRLALAGLGLDYTMIMGVTQEGGLVAFECRAKGSQNIPLGQLIETFLEKSKDWDDANSFSFSFDINHYTNDAQWLRSMLFETRIQSLRAGHWGSDEQSRFYAEMKGTILSRAGRNGGGIRKAIKEALNPEMVKAAWGARATDFEHLSWFSGTSNGEEVRLPDPDKICLLQRNRLQAFKAYPSLLPILRKPQITEVIDAGEPLTKALSNLTRVPEVKLRLLKGKGARAIGNPLSGARHRVQLADNSPTAALNGLMTLEQDILPRRGSDWQKLWNTDDAIRFTFSVARRSRDISDADKHALRSKLASAEHTYQRRYLDFEESFPDIVSQNFRDMINSVTTKLIIPAVSLNLPVGDEAPRSHTNLTVEKEFLLRSSFKEIQAASVKWHRNLARLEEKLGSDRWGGIKTSWRPLLKDQTIEGYTVREISSDNALTLRGRTENHCVGGYGGAIRAAGNRGDFSLVYAVDGDAASLSTIEFKVVIDGKAARFSINQNLGSSNAPPHADADKVANALLRNLEAITPERLETYRRRMREVETTRIIDMKGFSSTERECGVGFTKPGYLQVAWTEMQDYLPRSLRKAGLESVANIFTSQELMARDRNAVEAECVRRAAPPESLADVYDFANAREENVFDMDPEVPF</sequence>
<organism evidence="1">
    <name type="scientific">marine sediment metagenome</name>
    <dbReference type="NCBI Taxonomy" id="412755"/>
    <lineage>
        <taxon>unclassified sequences</taxon>
        <taxon>metagenomes</taxon>
        <taxon>ecological metagenomes</taxon>
    </lineage>
</organism>
<dbReference type="EMBL" id="LAZR01000110">
    <property type="protein sequence ID" value="KKN90418.1"/>
    <property type="molecule type" value="Genomic_DNA"/>
</dbReference>
<gene>
    <name evidence="1" type="ORF">LCGC14_0227870</name>
</gene>
<evidence type="ECO:0000313" key="1">
    <source>
        <dbReference type="EMBL" id="KKN90418.1"/>
    </source>
</evidence>
<proteinExistence type="predicted"/>
<name>A0A0F9XF10_9ZZZZ</name>
<dbReference type="AlphaFoldDB" id="A0A0F9XF10"/>
<reference evidence="1" key="1">
    <citation type="journal article" date="2015" name="Nature">
        <title>Complex archaea that bridge the gap between prokaryotes and eukaryotes.</title>
        <authorList>
            <person name="Spang A."/>
            <person name="Saw J.H."/>
            <person name="Jorgensen S.L."/>
            <person name="Zaremba-Niedzwiedzka K."/>
            <person name="Martijn J."/>
            <person name="Lind A.E."/>
            <person name="van Eijk R."/>
            <person name="Schleper C."/>
            <person name="Guy L."/>
            <person name="Ettema T.J."/>
        </authorList>
    </citation>
    <scope>NUCLEOTIDE SEQUENCE</scope>
</reference>